<dbReference type="PANTHER" id="PTHR43679">
    <property type="entry name" value="OCTANOYLTRANSFERASE LIPM-RELATED"/>
    <property type="match status" value="1"/>
</dbReference>
<name>X1IA39_9ZZZZ</name>
<dbReference type="SUPFAM" id="SSF55681">
    <property type="entry name" value="Class II aaRS and biotin synthetases"/>
    <property type="match status" value="1"/>
</dbReference>
<sequence>ILLKINPELMYSVLKAPNNVSTKKMVASVYAKVIGIKEQIQNFNENEFISYLINGFEKTLGIKLEKGKFSKYELDLAEKLVIEKYSLDKWLYKYE</sequence>
<protein>
    <submittedName>
        <fullName evidence="1">Uncharacterized protein</fullName>
    </submittedName>
</protein>
<dbReference type="AlphaFoldDB" id="X1IA39"/>
<feature type="non-terminal residue" evidence="1">
    <location>
        <position position="1"/>
    </location>
</feature>
<proteinExistence type="predicted"/>
<comment type="caution">
    <text evidence="1">The sequence shown here is derived from an EMBL/GenBank/DDBJ whole genome shotgun (WGS) entry which is preliminary data.</text>
</comment>
<organism evidence="1">
    <name type="scientific">marine sediment metagenome</name>
    <dbReference type="NCBI Taxonomy" id="412755"/>
    <lineage>
        <taxon>unclassified sequences</taxon>
        <taxon>metagenomes</taxon>
        <taxon>ecological metagenomes</taxon>
    </lineage>
</organism>
<dbReference type="InterPro" id="IPR050664">
    <property type="entry name" value="Octanoyltrans_LipM/LipL"/>
</dbReference>
<dbReference type="InterPro" id="IPR045864">
    <property type="entry name" value="aa-tRNA-synth_II/BPL/LPL"/>
</dbReference>
<gene>
    <name evidence="1" type="ORF">S03H2_60791</name>
</gene>
<dbReference type="Gene3D" id="3.30.930.10">
    <property type="entry name" value="Bira Bifunctional Protein, Domain 2"/>
    <property type="match status" value="1"/>
</dbReference>
<evidence type="ECO:0000313" key="1">
    <source>
        <dbReference type="EMBL" id="GAH78547.1"/>
    </source>
</evidence>
<reference evidence="1" key="1">
    <citation type="journal article" date="2014" name="Front. Microbiol.">
        <title>High frequency of phylogenetically diverse reductive dehalogenase-homologous genes in deep subseafloor sedimentary metagenomes.</title>
        <authorList>
            <person name="Kawai M."/>
            <person name="Futagami T."/>
            <person name="Toyoda A."/>
            <person name="Takaki Y."/>
            <person name="Nishi S."/>
            <person name="Hori S."/>
            <person name="Arai W."/>
            <person name="Tsubouchi T."/>
            <person name="Morono Y."/>
            <person name="Uchiyama I."/>
            <person name="Ito T."/>
            <person name="Fujiyama A."/>
            <person name="Inagaki F."/>
            <person name="Takami H."/>
        </authorList>
    </citation>
    <scope>NUCLEOTIDE SEQUENCE</scope>
    <source>
        <strain evidence="1">Expedition CK06-06</strain>
    </source>
</reference>
<dbReference type="PANTHER" id="PTHR43679:SF2">
    <property type="entry name" value="OCTANOYL-[GCVH]:PROTEIN N-OCTANOYLTRANSFERASE"/>
    <property type="match status" value="1"/>
</dbReference>
<dbReference type="EMBL" id="BARU01039200">
    <property type="protein sequence ID" value="GAH78547.1"/>
    <property type="molecule type" value="Genomic_DNA"/>
</dbReference>
<accession>X1IA39</accession>